<protein>
    <submittedName>
        <fullName evidence="3">Acyl carrier protein</fullName>
    </submittedName>
</protein>
<evidence type="ECO:0000313" key="5">
    <source>
        <dbReference type="Proteomes" id="UP000078003"/>
    </source>
</evidence>
<gene>
    <name evidence="3" type="ORF">A7P85_03280</name>
    <name evidence="4" type="ORF">A7P89_07670</name>
    <name evidence="2" type="ORF">ELB75_01390</name>
</gene>
<dbReference type="OrthoDB" id="3392378at2"/>
<dbReference type="NCBIfam" id="NF003757">
    <property type="entry name" value="PRK05350.1"/>
    <property type="match status" value="1"/>
</dbReference>
<proteinExistence type="predicted"/>
<evidence type="ECO:0000259" key="1">
    <source>
        <dbReference type="PROSITE" id="PS50075"/>
    </source>
</evidence>
<name>A0A1A9RGC6_EIKCO</name>
<dbReference type="EMBL" id="LXSF01000002">
    <property type="protein sequence ID" value="OAM17379.1"/>
    <property type="molecule type" value="Genomic_DNA"/>
</dbReference>
<dbReference type="AlphaFoldDB" id="A0A1A9RGC6"/>
<dbReference type="SUPFAM" id="SSF47336">
    <property type="entry name" value="ACP-like"/>
    <property type="match status" value="1"/>
</dbReference>
<dbReference type="Gene3D" id="1.10.1200.10">
    <property type="entry name" value="ACP-like"/>
    <property type="match status" value="1"/>
</dbReference>
<dbReference type="PROSITE" id="PS50075">
    <property type="entry name" value="CARRIER"/>
    <property type="match status" value="1"/>
</dbReference>
<dbReference type="InterPro" id="IPR009081">
    <property type="entry name" value="PP-bd_ACP"/>
</dbReference>
<dbReference type="Pfam" id="PF00550">
    <property type="entry name" value="PP-binding"/>
    <property type="match status" value="1"/>
</dbReference>
<dbReference type="EMBL" id="LXSH01000020">
    <property type="protein sequence ID" value="OAM21690.1"/>
    <property type="molecule type" value="Genomic_DNA"/>
</dbReference>
<dbReference type="Proteomes" id="UP000282435">
    <property type="component" value="Chromosome"/>
</dbReference>
<dbReference type="EMBL" id="CP034670">
    <property type="protein sequence ID" value="AZR58814.1"/>
    <property type="molecule type" value="Genomic_DNA"/>
</dbReference>
<organism evidence="3 5">
    <name type="scientific">Eikenella corrodens</name>
    <dbReference type="NCBI Taxonomy" id="539"/>
    <lineage>
        <taxon>Bacteria</taxon>
        <taxon>Pseudomonadati</taxon>
        <taxon>Pseudomonadota</taxon>
        <taxon>Betaproteobacteria</taxon>
        <taxon>Neisseriales</taxon>
        <taxon>Neisseriaceae</taxon>
        <taxon>Eikenella</taxon>
    </lineage>
</organism>
<evidence type="ECO:0000313" key="3">
    <source>
        <dbReference type="EMBL" id="OAM17379.1"/>
    </source>
</evidence>
<evidence type="ECO:0000313" key="4">
    <source>
        <dbReference type="EMBL" id="OAM21690.1"/>
    </source>
</evidence>
<dbReference type="InterPro" id="IPR036736">
    <property type="entry name" value="ACP-like_sf"/>
</dbReference>
<reference evidence="3" key="2">
    <citation type="submission" date="2016-05" db="EMBL/GenBank/DDBJ databases">
        <authorList>
            <person name="Lavstsen T."/>
            <person name="Jespersen J.S."/>
        </authorList>
    </citation>
    <scope>NUCLEOTIDE SEQUENCE</scope>
    <source>
        <strain evidence="3">NML01-0328</strain>
        <strain evidence="4">NML120819</strain>
    </source>
</reference>
<evidence type="ECO:0000313" key="2">
    <source>
        <dbReference type="EMBL" id="AZR58814.1"/>
    </source>
</evidence>
<sequence length="86" mass="9849">MTETEIRAFLFDILENMFEIDTSNVTGSTNLYEDLEIDSIDAIDLLDQIKRQTGYKLQADDFRNVRTIDDIVAAVSKLYQEAKPEA</sequence>
<reference evidence="5 6" key="1">
    <citation type="submission" date="2016-05" db="EMBL/GenBank/DDBJ databases">
        <title>Draft genome of Corynebacterium afermentans subsp. afermentans LCDC 88199T.</title>
        <authorList>
            <person name="Bernier A.-M."/>
            <person name="Bernard K."/>
        </authorList>
    </citation>
    <scope>NUCLEOTIDE SEQUENCE [LARGE SCALE GENOMIC DNA]</scope>
    <source>
        <strain evidence="5">NML01-0328</strain>
        <strain evidence="6">NML120819</strain>
    </source>
</reference>
<reference evidence="2 7" key="3">
    <citation type="submission" date="2018-12" db="EMBL/GenBank/DDBJ databases">
        <title>Genome sequencing of Eikenella corrodens KCOM 3110 (= JS217).</title>
        <authorList>
            <person name="Koo J.-K."/>
            <person name="Park S.-N."/>
            <person name="Lim Y.K."/>
        </authorList>
    </citation>
    <scope>NUCLEOTIDE SEQUENCE [LARGE SCALE GENOMIC DNA]</scope>
    <source>
        <strain evidence="2 7">KCOM 3110</strain>
    </source>
</reference>
<feature type="domain" description="Carrier" evidence="1">
    <location>
        <begin position="1"/>
        <end position="79"/>
    </location>
</feature>
<dbReference type="RefSeq" id="WP_064083727.1">
    <property type="nucleotide sequence ID" value="NZ_CP034670.1"/>
</dbReference>
<dbReference type="Proteomes" id="UP000078103">
    <property type="component" value="Unassembled WGS sequence"/>
</dbReference>
<dbReference type="Proteomes" id="UP000078003">
    <property type="component" value="Unassembled WGS sequence"/>
</dbReference>
<evidence type="ECO:0000313" key="6">
    <source>
        <dbReference type="Proteomes" id="UP000078103"/>
    </source>
</evidence>
<evidence type="ECO:0000313" key="7">
    <source>
        <dbReference type="Proteomes" id="UP000282435"/>
    </source>
</evidence>
<accession>A0A1A9RGC6</accession>